<evidence type="ECO:0000313" key="3">
    <source>
        <dbReference type="Proteomes" id="UP001246576"/>
    </source>
</evidence>
<proteinExistence type="predicted"/>
<accession>A0ABU2ETQ0</accession>
<evidence type="ECO:0000313" key="2">
    <source>
        <dbReference type="EMBL" id="MDR9851549.1"/>
    </source>
</evidence>
<dbReference type="EMBL" id="JAVLSJ010000019">
    <property type="protein sequence ID" value="MDR9851549.1"/>
    <property type="molecule type" value="Genomic_DNA"/>
</dbReference>
<reference evidence="2" key="1">
    <citation type="submission" date="2023-09" db="EMBL/GenBank/DDBJ databases">
        <title>Description of first Herbaspirillum huttiense subsp. nephrolepsisexaltata and Herbaspirillum huttiense subsp. lycopersicon.</title>
        <authorList>
            <person name="Poudel M."/>
            <person name="Sharma A."/>
            <person name="Goss E."/>
            <person name="Tapia J.H."/>
            <person name="Harmon C.M."/>
            <person name="Jones J.B."/>
        </authorList>
    </citation>
    <scope>NUCLEOTIDE SEQUENCE</scope>
    <source>
        <strain evidence="2">SE1</strain>
    </source>
</reference>
<feature type="region of interest" description="Disordered" evidence="1">
    <location>
        <begin position="1"/>
        <end position="20"/>
    </location>
</feature>
<comment type="caution">
    <text evidence="2">The sequence shown here is derived from an EMBL/GenBank/DDBJ whole genome shotgun (WGS) entry which is preliminary data.</text>
</comment>
<evidence type="ECO:0000256" key="1">
    <source>
        <dbReference type="SAM" id="MobiDB-lite"/>
    </source>
</evidence>
<sequence length="324" mass="32311">MAGDGGFQINVKGNTDLKGAQIASTDKAVEEGKNSLTTGTLTSSDIQNRSQYSAESQSVSAGTSGGKPGGGAGIGNASGSETSVTRSGVSGGAVKITDAQAQQAKTGQSPDQVVASLDTSVRTGKDSSNSLAKNWNGNELREDVEAQAKITQAFGQQASTLIGNYAEEQQKKAGELRKQAATTSDPQLEKELNDQANALDSNWGANGAMRILAHTLVGGLTGGGAGAAGAAVGTLTAPVVTAALKQEALDGGLTKTLIGLASTLAGAAVGGNAGGAAGYNEVLNNWLSHIPPNLATLSERQQYDAAVAGCGLDGQRAAAGGWVL</sequence>
<feature type="compositionally biased region" description="Polar residues" evidence="1">
    <location>
        <begin position="34"/>
        <end position="59"/>
    </location>
</feature>
<gene>
    <name evidence="2" type="ORF">RI048_25215</name>
</gene>
<feature type="compositionally biased region" description="Gly residues" evidence="1">
    <location>
        <begin position="63"/>
        <end position="76"/>
    </location>
</feature>
<dbReference type="Proteomes" id="UP001246576">
    <property type="component" value="Unassembled WGS sequence"/>
</dbReference>
<keyword evidence="3" id="KW-1185">Reference proteome</keyword>
<feature type="region of interest" description="Disordered" evidence="1">
    <location>
        <begin position="26"/>
        <end position="91"/>
    </location>
</feature>
<organism evidence="2 3">
    <name type="scientific">Herbaspirillum huttiense subsp. lycopersici</name>
    <dbReference type="NCBI Taxonomy" id="3074428"/>
    <lineage>
        <taxon>Bacteria</taxon>
        <taxon>Pseudomonadati</taxon>
        <taxon>Pseudomonadota</taxon>
        <taxon>Betaproteobacteria</taxon>
        <taxon>Burkholderiales</taxon>
        <taxon>Oxalobacteraceae</taxon>
        <taxon>Herbaspirillum</taxon>
    </lineage>
</organism>
<protein>
    <submittedName>
        <fullName evidence="2">Uncharacterized protein</fullName>
    </submittedName>
</protein>
<name>A0ABU2ETQ0_9BURK</name>
<dbReference type="RefSeq" id="WP_310841518.1">
    <property type="nucleotide sequence ID" value="NZ_JAVLSJ010000019.1"/>
</dbReference>